<evidence type="ECO:0000313" key="3">
    <source>
        <dbReference type="WBParaSite" id="SSLN_0000857301-mRNA-1"/>
    </source>
</evidence>
<keyword evidence="2" id="KW-1185">Reference proteome</keyword>
<dbReference type="WBParaSite" id="SSLN_0000857301-mRNA-1">
    <property type="protein sequence ID" value="SSLN_0000857301-mRNA-1"/>
    <property type="gene ID" value="SSLN_0000857301"/>
</dbReference>
<name>A0A183SVJ8_SCHSO</name>
<accession>A0A183SVJ8</accession>
<evidence type="ECO:0000313" key="1">
    <source>
        <dbReference type="EMBL" id="VDL94631.1"/>
    </source>
</evidence>
<dbReference type="AlphaFoldDB" id="A0A183SVJ8"/>
<reference evidence="1 2" key="2">
    <citation type="submission" date="2018-11" db="EMBL/GenBank/DDBJ databases">
        <authorList>
            <consortium name="Pathogen Informatics"/>
        </authorList>
    </citation>
    <scope>NUCLEOTIDE SEQUENCE [LARGE SCALE GENOMIC DNA]</scope>
    <source>
        <strain evidence="1 2">NST_G2</strain>
    </source>
</reference>
<dbReference type="EMBL" id="UYSU01034551">
    <property type="protein sequence ID" value="VDL94631.1"/>
    <property type="molecule type" value="Genomic_DNA"/>
</dbReference>
<sequence length="77" mass="8315">MVRQLHEGMTALARNTPAKRISVKNGAATYEANRIAAAKAKMAPHKSQAPLINTANAQALPTCSRCQRTFRARIGLV</sequence>
<organism evidence="3">
    <name type="scientific">Schistocephalus solidus</name>
    <name type="common">Tapeworm</name>
    <dbReference type="NCBI Taxonomy" id="70667"/>
    <lineage>
        <taxon>Eukaryota</taxon>
        <taxon>Metazoa</taxon>
        <taxon>Spiralia</taxon>
        <taxon>Lophotrochozoa</taxon>
        <taxon>Platyhelminthes</taxon>
        <taxon>Cestoda</taxon>
        <taxon>Eucestoda</taxon>
        <taxon>Diphyllobothriidea</taxon>
        <taxon>Diphyllobothriidae</taxon>
        <taxon>Schistocephalus</taxon>
    </lineage>
</organism>
<proteinExistence type="predicted"/>
<dbReference type="Proteomes" id="UP000275846">
    <property type="component" value="Unassembled WGS sequence"/>
</dbReference>
<protein>
    <submittedName>
        <fullName evidence="3">Transposase</fullName>
    </submittedName>
</protein>
<evidence type="ECO:0000313" key="2">
    <source>
        <dbReference type="Proteomes" id="UP000275846"/>
    </source>
</evidence>
<gene>
    <name evidence="1" type="ORF">SSLN_LOCUS8246</name>
</gene>
<reference evidence="3" key="1">
    <citation type="submission" date="2016-06" db="UniProtKB">
        <authorList>
            <consortium name="WormBaseParasite"/>
        </authorList>
    </citation>
    <scope>IDENTIFICATION</scope>
</reference>